<reference evidence="13" key="1">
    <citation type="submission" date="2013-05" db="EMBL/GenBank/DDBJ databases">
        <authorList>
            <person name="Yim A.K.Y."/>
            <person name="Chan T.F."/>
            <person name="Ji K.M."/>
            <person name="Liu X.Y."/>
            <person name="Zhou J.W."/>
            <person name="Li R.Q."/>
            <person name="Yang K.Y."/>
            <person name="Li J."/>
            <person name="Li M."/>
            <person name="Law P.T.W."/>
            <person name="Wu Y.L."/>
            <person name="Cai Z.L."/>
            <person name="Qin H."/>
            <person name="Bao Y."/>
            <person name="Leung R.K.K."/>
            <person name="Ng P.K.S."/>
            <person name="Zou J."/>
            <person name="Zhong X.J."/>
            <person name="Ran P.X."/>
            <person name="Zhong N.S."/>
            <person name="Liu Z.G."/>
            <person name="Tsui S.K.W."/>
        </authorList>
    </citation>
    <scope>NUCLEOTIDE SEQUENCE</scope>
    <source>
        <strain evidence="13">Derf</strain>
        <tissue evidence="13">Whole organism</tissue>
    </source>
</reference>
<evidence type="ECO:0000256" key="7">
    <source>
        <dbReference type="PIRNR" id="PIRNR001093"/>
    </source>
</evidence>
<evidence type="ECO:0000259" key="12">
    <source>
        <dbReference type="Pfam" id="PF14845"/>
    </source>
</evidence>
<evidence type="ECO:0000256" key="4">
    <source>
        <dbReference type="ARBA" id="ARBA00022801"/>
    </source>
</evidence>
<dbReference type="EMBL" id="ASGP02000001">
    <property type="protein sequence ID" value="KAH9525958.1"/>
    <property type="molecule type" value="Genomic_DNA"/>
</dbReference>
<feature type="domain" description="Glycoside hydrolase family 20 catalytic" evidence="11">
    <location>
        <begin position="176"/>
        <end position="494"/>
    </location>
</feature>
<dbReference type="Pfam" id="PF00728">
    <property type="entry name" value="Glyco_hydro_20"/>
    <property type="match status" value="1"/>
</dbReference>
<feature type="disulfide bond" evidence="9">
    <location>
        <begin position="285"/>
        <end position="338"/>
    </location>
</feature>
<reference evidence="13" key="2">
    <citation type="journal article" date="2022" name="Res Sq">
        <title>Comparative Genomics Reveals Insights into the Divergent Evolution of Astigmatic Mites and Household Pest Adaptations.</title>
        <authorList>
            <person name="Xiong Q."/>
            <person name="Wan A.T.-Y."/>
            <person name="Liu X.-Y."/>
            <person name="Fung C.S.-H."/>
            <person name="Xiao X."/>
            <person name="Malainual N."/>
            <person name="Hou J."/>
            <person name="Wang L."/>
            <person name="Wang M."/>
            <person name="Yang K."/>
            <person name="Cui Y."/>
            <person name="Leung E."/>
            <person name="Nong W."/>
            <person name="Shin S.-K."/>
            <person name="Au S."/>
            <person name="Jeong K.Y."/>
            <person name="Chew F.T."/>
            <person name="Hui J."/>
            <person name="Leung T.F."/>
            <person name="Tungtrongchitr A."/>
            <person name="Zhong N."/>
            <person name="Liu Z."/>
            <person name="Tsui S."/>
        </authorList>
    </citation>
    <scope>NUCLEOTIDE SEQUENCE</scope>
    <source>
        <strain evidence="13">Derf</strain>
        <tissue evidence="13">Whole organism</tissue>
    </source>
</reference>
<dbReference type="Gene3D" id="3.30.379.10">
    <property type="entry name" value="Chitobiase/beta-hexosaminidase domain 2-like"/>
    <property type="match status" value="1"/>
</dbReference>
<dbReference type="Proteomes" id="UP000790347">
    <property type="component" value="Unassembled WGS sequence"/>
</dbReference>
<comment type="similarity">
    <text evidence="2 7">Belongs to the glycosyl hydrolase 20 family.</text>
</comment>
<dbReference type="AlphaFoldDB" id="A0A922I866"/>
<evidence type="ECO:0000256" key="9">
    <source>
        <dbReference type="PIRSR" id="PIRSR001093-2"/>
    </source>
</evidence>
<protein>
    <recommendedName>
        <fullName evidence="7">Beta-hexosaminidase</fullName>
        <ecNumber evidence="7">3.2.1.52</ecNumber>
    </recommendedName>
</protein>
<evidence type="ECO:0000256" key="5">
    <source>
        <dbReference type="ARBA" id="ARBA00023180"/>
    </source>
</evidence>
<dbReference type="Gene3D" id="3.20.20.80">
    <property type="entry name" value="Glycosidases"/>
    <property type="match status" value="1"/>
</dbReference>
<evidence type="ECO:0000256" key="1">
    <source>
        <dbReference type="ARBA" id="ARBA00001231"/>
    </source>
</evidence>
<feature type="disulfide bond" evidence="9">
    <location>
        <begin position="512"/>
        <end position="530"/>
    </location>
</feature>
<comment type="caution">
    <text evidence="13">The sequence shown here is derived from an EMBL/GenBank/DDBJ whole genome shotgun (WGS) entry which is preliminary data.</text>
</comment>
<dbReference type="GO" id="GO:0005975">
    <property type="term" value="P:carbohydrate metabolic process"/>
    <property type="evidence" value="ECO:0007669"/>
    <property type="project" value="InterPro"/>
</dbReference>
<dbReference type="Pfam" id="PF14845">
    <property type="entry name" value="Glycohydro_20b2"/>
    <property type="match status" value="1"/>
</dbReference>
<keyword evidence="9" id="KW-1015">Disulfide bond</keyword>
<evidence type="ECO:0000313" key="13">
    <source>
        <dbReference type="EMBL" id="KAH9525958.1"/>
    </source>
</evidence>
<dbReference type="InterPro" id="IPR025705">
    <property type="entry name" value="Beta_hexosaminidase_sua/sub"/>
</dbReference>
<dbReference type="InterPro" id="IPR029019">
    <property type="entry name" value="HEX_eukaryotic_N"/>
</dbReference>
<dbReference type="GO" id="GO:0030203">
    <property type="term" value="P:glycosaminoglycan metabolic process"/>
    <property type="evidence" value="ECO:0007669"/>
    <property type="project" value="TreeGrafter"/>
</dbReference>
<feature type="disulfide bond" evidence="9">
    <location>
        <begin position="54"/>
        <end position="113"/>
    </location>
</feature>
<sequence>MAIKIYLSVVVLTLLVAIDAYKIWPHPKEIKTNESFLSIDPKNFTIKSKVNGDCPVLDRAIKRYLDRMFIVDCSRVNEHFRGRYFSNKTENFNKIHGYDGQMTMVLIQVHDKCETIPNTDMNEAYTIKIDKDHSIIDSKSVWGALRGLETLSQMITRAGKNQFRINIGQINDEPRFTFRGFMLDSSRHYLPLHAIYETLDAMEMNKFNVFHWHLVDDQSFPFVSTTFPALSEKGAYRSNFIYTPEDVQKVSHYANDRGIRVIPEFDTPGHTQSWGKGQPNLLTQCYDAKGKPKPNVYGPINPVLNTTYEFIQKLFHEIAQRFPDQYIHLGGDEVEFGCWKSNPILQEFMKTNHFGDDYAKLESYYITKLIDIVQNLNRSYIVWQEVFDNKVNIRPETVVNVWKGNGWPTEMKNVAKAGHHVLLSACWYLNYIGYGTDWYKYYQCDPQNFNGTQQEKNLVIGGEACMWGEFVDASNLISRTWPRACAVAERLWSPESFKDYKNAKPRFHEQRCRMQVLGLKVEPIEGPDFCYCDDAI</sequence>
<evidence type="ECO:0000256" key="8">
    <source>
        <dbReference type="PIRSR" id="PIRSR001093-1"/>
    </source>
</evidence>
<evidence type="ECO:0000256" key="3">
    <source>
        <dbReference type="ARBA" id="ARBA00022729"/>
    </source>
</evidence>
<accession>A0A922I866</accession>
<dbReference type="SUPFAM" id="SSF51445">
    <property type="entry name" value="(Trans)glycosidases"/>
    <property type="match status" value="1"/>
</dbReference>
<keyword evidence="6 7" id="KW-0326">Glycosidase</keyword>
<evidence type="ECO:0000256" key="10">
    <source>
        <dbReference type="SAM" id="SignalP"/>
    </source>
</evidence>
<keyword evidence="3 10" id="KW-0732">Signal</keyword>
<evidence type="ECO:0000313" key="14">
    <source>
        <dbReference type="Proteomes" id="UP000790347"/>
    </source>
</evidence>
<dbReference type="GO" id="GO:0016020">
    <property type="term" value="C:membrane"/>
    <property type="evidence" value="ECO:0007669"/>
    <property type="project" value="TreeGrafter"/>
</dbReference>
<keyword evidence="5" id="KW-0325">Glycoprotein</keyword>
<dbReference type="EC" id="3.2.1.52" evidence="7"/>
<dbReference type="InterPro" id="IPR029018">
    <property type="entry name" value="Hex-like_dom2"/>
</dbReference>
<organism evidence="13 14">
    <name type="scientific">Dermatophagoides farinae</name>
    <name type="common">American house dust mite</name>
    <dbReference type="NCBI Taxonomy" id="6954"/>
    <lineage>
        <taxon>Eukaryota</taxon>
        <taxon>Metazoa</taxon>
        <taxon>Ecdysozoa</taxon>
        <taxon>Arthropoda</taxon>
        <taxon>Chelicerata</taxon>
        <taxon>Arachnida</taxon>
        <taxon>Acari</taxon>
        <taxon>Acariformes</taxon>
        <taxon>Sarcoptiformes</taxon>
        <taxon>Astigmata</taxon>
        <taxon>Psoroptidia</taxon>
        <taxon>Analgoidea</taxon>
        <taxon>Pyroglyphidae</taxon>
        <taxon>Dermatophagoidinae</taxon>
        <taxon>Dermatophagoides</taxon>
    </lineage>
</organism>
<evidence type="ECO:0000259" key="11">
    <source>
        <dbReference type="Pfam" id="PF00728"/>
    </source>
</evidence>
<feature type="chain" id="PRO_5037572541" description="Beta-hexosaminidase" evidence="10">
    <location>
        <begin position="21"/>
        <end position="536"/>
    </location>
</feature>
<feature type="active site" description="Proton donor" evidence="8">
    <location>
        <position position="333"/>
    </location>
</feature>
<gene>
    <name evidence="13" type="ORF">DERF_000081</name>
</gene>
<feature type="signal peptide" evidence="10">
    <location>
        <begin position="1"/>
        <end position="20"/>
    </location>
</feature>
<keyword evidence="4 7" id="KW-0378">Hydrolase</keyword>
<dbReference type="GO" id="GO:0004563">
    <property type="term" value="F:beta-N-acetylhexosaminidase activity"/>
    <property type="evidence" value="ECO:0007669"/>
    <property type="project" value="UniProtKB-EC"/>
</dbReference>
<dbReference type="InterPro" id="IPR017853">
    <property type="entry name" value="GH"/>
</dbReference>
<dbReference type="PANTHER" id="PTHR22600">
    <property type="entry name" value="BETA-HEXOSAMINIDASE"/>
    <property type="match status" value="1"/>
</dbReference>
<name>A0A922I866_DERFA</name>
<evidence type="ECO:0000256" key="6">
    <source>
        <dbReference type="ARBA" id="ARBA00023295"/>
    </source>
</evidence>
<dbReference type="FunFam" id="3.20.20.80:FF:000063">
    <property type="entry name" value="Beta-hexosaminidase"/>
    <property type="match status" value="1"/>
</dbReference>
<dbReference type="GO" id="GO:0006689">
    <property type="term" value="P:ganglioside catabolic process"/>
    <property type="evidence" value="ECO:0007669"/>
    <property type="project" value="TreeGrafter"/>
</dbReference>
<comment type="catalytic activity">
    <reaction evidence="1 7">
        <text>Hydrolysis of terminal non-reducing N-acetyl-D-hexosamine residues in N-acetyl-beta-D-hexosaminides.</text>
        <dbReference type="EC" id="3.2.1.52"/>
    </reaction>
</comment>
<dbReference type="PANTHER" id="PTHR22600:SF21">
    <property type="entry name" value="BETA-HEXOSAMINIDASE A"/>
    <property type="match status" value="1"/>
</dbReference>
<proteinExistence type="inferred from homology"/>
<feature type="domain" description="Beta-hexosaminidase eukaryotic type N-terminal" evidence="12">
    <location>
        <begin position="23"/>
        <end position="154"/>
    </location>
</feature>
<dbReference type="CDD" id="cd06562">
    <property type="entry name" value="GH20_HexA_HexB-like"/>
    <property type="match status" value="1"/>
</dbReference>
<dbReference type="GO" id="GO:0005764">
    <property type="term" value="C:lysosome"/>
    <property type="evidence" value="ECO:0007669"/>
    <property type="project" value="TreeGrafter"/>
</dbReference>
<dbReference type="PIRSF" id="PIRSF001093">
    <property type="entry name" value="B-hxosamndse_ab_euk"/>
    <property type="match status" value="1"/>
</dbReference>
<dbReference type="InterPro" id="IPR015883">
    <property type="entry name" value="Glyco_hydro_20_cat"/>
</dbReference>
<dbReference type="PRINTS" id="PR00738">
    <property type="entry name" value="GLHYDRLASE20"/>
</dbReference>
<keyword evidence="14" id="KW-1185">Reference proteome</keyword>
<evidence type="ECO:0000256" key="2">
    <source>
        <dbReference type="ARBA" id="ARBA00006285"/>
    </source>
</evidence>
<dbReference type="SUPFAM" id="SSF55545">
    <property type="entry name" value="beta-N-acetylhexosaminidase-like domain"/>
    <property type="match status" value="1"/>
</dbReference>